<dbReference type="AlphaFoldDB" id="A0AAN7UE78"/>
<proteinExistence type="predicted"/>
<sequence>MNIPNRPPMPKPITPDIADFPKQDSIIAFIYKPGLASANVDAALRERRTYGFDIGVIGVVCPPRRRRGADSG</sequence>
<keyword evidence="2" id="KW-1185">Reference proteome</keyword>
<protein>
    <submittedName>
        <fullName evidence="1">Uncharacterized protein</fullName>
    </submittedName>
</protein>
<dbReference type="Proteomes" id="UP001305414">
    <property type="component" value="Unassembled WGS sequence"/>
</dbReference>
<dbReference type="EMBL" id="JAWHQM010000005">
    <property type="protein sequence ID" value="KAK5627399.1"/>
    <property type="molecule type" value="Genomic_DNA"/>
</dbReference>
<gene>
    <name evidence="1" type="ORF">RRF57_003114</name>
</gene>
<name>A0AAN7UE78_9PEZI</name>
<accession>A0AAN7UE78</accession>
<evidence type="ECO:0000313" key="2">
    <source>
        <dbReference type="Proteomes" id="UP001305414"/>
    </source>
</evidence>
<evidence type="ECO:0000313" key="1">
    <source>
        <dbReference type="EMBL" id="KAK5627399.1"/>
    </source>
</evidence>
<comment type="caution">
    <text evidence="1">The sequence shown here is derived from an EMBL/GenBank/DDBJ whole genome shotgun (WGS) entry which is preliminary data.</text>
</comment>
<reference evidence="1 2" key="1">
    <citation type="submission" date="2023-10" db="EMBL/GenBank/DDBJ databases">
        <title>Draft genome sequence of Xylaria bambusicola isolate GMP-LS, the root and basal stem rot pathogen of sugarcane in Indonesia.</title>
        <authorList>
            <person name="Selvaraj P."/>
            <person name="Muralishankar V."/>
            <person name="Muruganantham S."/>
            <person name="Sp S."/>
            <person name="Haryani S."/>
            <person name="Lau K.J.X."/>
            <person name="Naqvi N.I."/>
        </authorList>
    </citation>
    <scope>NUCLEOTIDE SEQUENCE [LARGE SCALE GENOMIC DNA]</scope>
    <source>
        <strain evidence="1">GMP-LS</strain>
    </source>
</reference>
<organism evidence="1 2">
    <name type="scientific">Xylaria bambusicola</name>
    <dbReference type="NCBI Taxonomy" id="326684"/>
    <lineage>
        <taxon>Eukaryota</taxon>
        <taxon>Fungi</taxon>
        <taxon>Dikarya</taxon>
        <taxon>Ascomycota</taxon>
        <taxon>Pezizomycotina</taxon>
        <taxon>Sordariomycetes</taxon>
        <taxon>Xylariomycetidae</taxon>
        <taxon>Xylariales</taxon>
        <taxon>Xylariaceae</taxon>
        <taxon>Xylaria</taxon>
    </lineage>
</organism>